<protein>
    <recommendedName>
        <fullName evidence="3">DUF960 domain-containing protein</fullName>
    </recommendedName>
</protein>
<dbReference type="EMBL" id="FQYT01000003">
    <property type="protein sequence ID" value="SHI41483.1"/>
    <property type="molecule type" value="Genomic_DNA"/>
</dbReference>
<accession>A0A1M6AZ21</accession>
<dbReference type="AlphaFoldDB" id="A0A1M6AZ21"/>
<dbReference type="Proteomes" id="UP000184342">
    <property type="component" value="Unassembled WGS sequence"/>
</dbReference>
<evidence type="ECO:0000313" key="2">
    <source>
        <dbReference type="Proteomes" id="UP000184342"/>
    </source>
</evidence>
<dbReference type="Pfam" id="PF06124">
    <property type="entry name" value="DUF960"/>
    <property type="match status" value="1"/>
</dbReference>
<dbReference type="InterPro" id="IPR009303">
    <property type="entry name" value="DUF960"/>
</dbReference>
<dbReference type="STRING" id="1122934.SAMN02745691_00213"/>
<sequence length="100" mass="11609">MFGNARYMTRGVQCEIPVDLQIFLWNCIESLQGEKELDYLQVFALKKEKVDGVFLQKIVHEQEVPEYSKTHWIDAVKIVESKIFVIDDGDHSTMLLAGEY</sequence>
<organism evidence="1 2">
    <name type="scientific">Parasporobacterium paucivorans DSM 15970</name>
    <dbReference type="NCBI Taxonomy" id="1122934"/>
    <lineage>
        <taxon>Bacteria</taxon>
        <taxon>Bacillati</taxon>
        <taxon>Bacillota</taxon>
        <taxon>Clostridia</taxon>
        <taxon>Lachnospirales</taxon>
        <taxon>Lachnospiraceae</taxon>
        <taxon>Parasporobacterium</taxon>
    </lineage>
</organism>
<dbReference type="RefSeq" id="WP_073992519.1">
    <property type="nucleotide sequence ID" value="NZ_FQYT01000003.1"/>
</dbReference>
<dbReference type="OrthoDB" id="1756859at2"/>
<reference evidence="1 2" key="1">
    <citation type="submission" date="2016-11" db="EMBL/GenBank/DDBJ databases">
        <authorList>
            <person name="Jaros S."/>
            <person name="Januszkiewicz K."/>
            <person name="Wedrychowicz H."/>
        </authorList>
    </citation>
    <scope>NUCLEOTIDE SEQUENCE [LARGE SCALE GENOMIC DNA]</scope>
    <source>
        <strain evidence="1 2">DSM 15970</strain>
    </source>
</reference>
<gene>
    <name evidence="1" type="ORF">SAMN02745691_00213</name>
</gene>
<keyword evidence="2" id="KW-1185">Reference proteome</keyword>
<proteinExistence type="predicted"/>
<evidence type="ECO:0000313" key="1">
    <source>
        <dbReference type="EMBL" id="SHI41483.1"/>
    </source>
</evidence>
<dbReference type="Gene3D" id="3.10.450.150">
    <property type="entry name" value="enterococcus faecalis protein"/>
    <property type="match status" value="1"/>
</dbReference>
<evidence type="ECO:0008006" key="3">
    <source>
        <dbReference type="Google" id="ProtNLM"/>
    </source>
</evidence>
<name>A0A1M6AZ21_9FIRM</name>